<keyword evidence="3" id="KW-1185">Reference proteome</keyword>
<organism evidence="2 3">
    <name type="scientific">Rivihabitans pingtungensis</name>
    <dbReference type="NCBI Taxonomy" id="1054498"/>
    <lineage>
        <taxon>Bacteria</taxon>
        <taxon>Pseudomonadati</taxon>
        <taxon>Pseudomonadota</taxon>
        <taxon>Betaproteobacteria</taxon>
        <taxon>Neisseriales</taxon>
        <taxon>Aquaspirillaceae</taxon>
        <taxon>Rivihabitans</taxon>
    </lineage>
</organism>
<dbReference type="InterPro" id="IPR025263">
    <property type="entry name" value="YhdP_central"/>
</dbReference>
<evidence type="ECO:0000259" key="1">
    <source>
        <dbReference type="Pfam" id="PF13116"/>
    </source>
</evidence>
<name>A0A318L6Z5_9NEIS</name>
<dbReference type="Proteomes" id="UP000247555">
    <property type="component" value="Unassembled WGS sequence"/>
</dbReference>
<dbReference type="RefSeq" id="WP_158281809.1">
    <property type="nucleotide sequence ID" value="NZ_QJKI01000017.1"/>
</dbReference>
<dbReference type="InterPro" id="IPR011836">
    <property type="entry name" value="YhdP"/>
</dbReference>
<dbReference type="PANTHER" id="PTHR38690">
    <property type="entry name" value="PROTEASE-RELATED"/>
    <property type="match status" value="1"/>
</dbReference>
<dbReference type="PANTHER" id="PTHR38690:SF1">
    <property type="entry name" value="PROTEASE"/>
    <property type="match status" value="1"/>
</dbReference>
<protein>
    <submittedName>
        <fullName evidence="2">Uncharacterized protein (TIGR02099 family)</fullName>
    </submittedName>
</protein>
<comment type="caution">
    <text evidence="2">The sequence shown here is derived from an EMBL/GenBank/DDBJ whole genome shotgun (WGS) entry which is preliminary data.</text>
</comment>
<evidence type="ECO:0000313" key="2">
    <source>
        <dbReference type="EMBL" id="PXX77447.1"/>
    </source>
</evidence>
<sequence>MNVFPRLISARLLAWRQRPAVRRALRAALWLIVSAALLLAALACAIQFWLLPRLGDYKPALADALSRATGQQVSIAQLGGGWRHGHLVLFVRGVSVSQPHSGATQRFAKLELAPSLSSLWRLEPRFSRIALSGPVIHIRRDARGAILINDIDLTQGSGDTALLDWLLRQSEVSIDQATLHWRDEFAGLAELTLTDGRVVLRRGLFSHSLAIGARPPSDWLSSFALAMDWRGDRLADWKTWRGRVRLDVGGVRLSAWENYLNFNSSRVLPQGEGQSSVELNFDGPRIEALNAQLSLRNVLLRLNPSEAAVRVPVLSGKLALAQTRDGVWTLAAQDLLAVAENAAIFNHADIQGEWKDGANGHGKLTLSQVDLAAIKPLLRHLPLEQNAAWKALAPTGFVEKVQVGWRGDIVAPSRYQVSGAFRQLGWQGSGVLPSVTGMSGELNFDESRGELNLRNQGAASVTLPGVFIAPLQFADLNARVNWTREAQGVAVDLGKIRFANADVSGELSGRYRYVPGHAGLVDIQATLGRAPANRVPAYLPLSIDHDTRNWLTQALRRGHADGARLLLRGDLDHFPFADASKGNFEVHTRADGVTLAYAPGWPALENISGELRFIRNRMEIANASGQVMGARLFNVNGVLPDIEHSSSHLQIDGQASGPTQAFLQYLRATPIDRVLGGLTRAAQTQGAGALKLKLDIPLAHADATQVSGEYQFQRNGVRLVGYAVPPLSEVSGVLRFSETGADSDGLRFTALGGAGQLRIAREPQGRMRFGLNGHADMRAAARQYLPWLAPHLNGQSEYRGEFHISRDLDALWLESSLRGVSSQLPMPLAKQAADTLPLRLDLAPEARGGLRLGVKVGQTLQGQFALADSGEIQRGALRLGAHASLPALPARGGVAVAVQDERFELDPWLSLGSGDADGAWPTLSVALDTRQLLAQGRVLHQVKAQLQSSHGDWEGQVSAQELAGNLHWQAGAHKLSAKLSRLNLPLSSSANEPNDTSLGRQAANLPALDITVDALSYQQQPLGHLQLAMQPRNNGWQLDQLWWSGPEGRARLTGMWQRDGREGVTALRGQFDSQDLGGLLARFGYPDTLRRGRLTAQGALQWQGGVLSPVLSSLRGDLSLRAENGQFAKINPGMGRLLGVISLQSLPRRFQLDFHDIFSEGFAFNALTGKVNVDNGVFTLNDMKMTGPAADVSLRGHADLGRDRQQLRVTVEPHLSEGVALAGAALLNPVLGVAALAAQKVLQDPVGKLFAYDYEITGSLATPDIRKLDRFGGDAPREKP</sequence>
<dbReference type="OrthoDB" id="8521382at2"/>
<proteinExistence type="predicted"/>
<accession>A0A318L6Z5</accession>
<dbReference type="Pfam" id="PF13116">
    <property type="entry name" value="YhdP"/>
    <property type="match status" value="1"/>
</dbReference>
<gene>
    <name evidence="2" type="ORF">DFR34_11752</name>
</gene>
<reference evidence="2 3" key="1">
    <citation type="submission" date="2018-05" db="EMBL/GenBank/DDBJ databases">
        <title>Genomic Encyclopedia of Type Strains, Phase IV (KMG-IV): sequencing the most valuable type-strain genomes for metagenomic binning, comparative biology and taxonomic classification.</title>
        <authorList>
            <person name="Goeker M."/>
        </authorList>
    </citation>
    <scope>NUCLEOTIDE SEQUENCE [LARGE SCALE GENOMIC DNA]</scope>
    <source>
        <strain evidence="2 3">DSM 29661</strain>
    </source>
</reference>
<dbReference type="EMBL" id="QJKI01000017">
    <property type="protein sequence ID" value="PXX77447.1"/>
    <property type="molecule type" value="Genomic_DNA"/>
</dbReference>
<feature type="domain" description="YhdP central" evidence="1">
    <location>
        <begin position="22"/>
        <end position="1265"/>
    </location>
</feature>
<dbReference type="NCBIfam" id="TIGR02099">
    <property type="entry name" value="YhdP family protein"/>
    <property type="match status" value="1"/>
</dbReference>
<evidence type="ECO:0000313" key="3">
    <source>
        <dbReference type="Proteomes" id="UP000247555"/>
    </source>
</evidence>
<dbReference type="AlphaFoldDB" id="A0A318L6Z5"/>